<dbReference type="PANTHER" id="PTHR30486">
    <property type="entry name" value="TWITCHING MOTILITY PROTEIN PILT"/>
    <property type="match status" value="1"/>
</dbReference>
<dbReference type="SUPFAM" id="SSF52540">
    <property type="entry name" value="P-loop containing nucleoside triphosphate hydrolases"/>
    <property type="match status" value="1"/>
</dbReference>
<dbReference type="Gene3D" id="3.40.50.300">
    <property type="entry name" value="P-loop containing nucleotide triphosphate hydrolases"/>
    <property type="match status" value="1"/>
</dbReference>
<reference evidence="3 4" key="1">
    <citation type="submission" date="2019-04" db="EMBL/GenBank/DDBJ databases">
        <title>Step-wise assembly of the neonatal virome modulated by breast feeding.</title>
        <authorList>
            <person name="Liang G."/>
            <person name="Bushman F."/>
        </authorList>
    </citation>
    <scope>NUCLEOTIDE SEQUENCE [LARGE SCALE GENOMIC DNA]</scope>
    <source>
        <strain evidence="3 4">E3404</strain>
    </source>
</reference>
<comment type="caution">
    <text evidence="3">The sequence shown here is derived from an EMBL/GenBank/DDBJ whole genome shotgun (WGS) entry which is preliminary data.</text>
</comment>
<dbReference type="EMBL" id="WVTI01000016">
    <property type="protein sequence ID" value="MXS27199.1"/>
    <property type="molecule type" value="Genomic_DNA"/>
</dbReference>
<dbReference type="AlphaFoldDB" id="A0A6I4XMT9"/>
<dbReference type="InterPro" id="IPR001482">
    <property type="entry name" value="T2SS/T4SS_dom"/>
</dbReference>
<dbReference type="RefSeq" id="WP_160806166.1">
    <property type="nucleotide sequence ID" value="NZ_WVTI01000016.1"/>
</dbReference>
<name>A0A6I4XMT9_ENTGA</name>
<proteinExistence type="inferred from homology"/>
<accession>A0A6I4XMT9</accession>
<dbReference type="InterPro" id="IPR050921">
    <property type="entry name" value="T4SS_GSP_E_ATPase"/>
</dbReference>
<dbReference type="CDD" id="cd01130">
    <property type="entry name" value="VirB11-like_ATPase"/>
    <property type="match status" value="1"/>
</dbReference>
<protein>
    <submittedName>
        <fullName evidence="3">CpaF family protein</fullName>
    </submittedName>
</protein>
<organism evidence="3 4">
    <name type="scientific">Enterococcus gallinarum</name>
    <dbReference type="NCBI Taxonomy" id="1353"/>
    <lineage>
        <taxon>Bacteria</taxon>
        <taxon>Bacillati</taxon>
        <taxon>Bacillota</taxon>
        <taxon>Bacilli</taxon>
        <taxon>Lactobacillales</taxon>
        <taxon>Enterococcaceae</taxon>
        <taxon>Enterococcus</taxon>
    </lineage>
</organism>
<evidence type="ECO:0000313" key="3">
    <source>
        <dbReference type="EMBL" id="MXS27199.1"/>
    </source>
</evidence>
<evidence type="ECO:0000256" key="1">
    <source>
        <dbReference type="ARBA" id="ARBA00006611"/>
    </source>
</evidence>
<evidence type="ECO:0000313" key="4">
    <source>
        <dbReference type="Proteomes" id="UP000439965"/>
    </source>
</evidence>
<dbReference type="GO" id="GO:0016887">
    <property type="term" value="F:ATP hydrolysis activity"/>
    <property type="evidence" value="ECO:0007669"/>
    <property type="project" value="InterPro"/>
</dbReference>
<evidence type="ECO:0000259" key="2">
    <source>
        <dbReference type="Pfam" id="PF00437"/>
    </source>
</evidence>
<feature type="domain" description="Bacterial type II secretion system protein E" evidence="2">
    <location>
        <begin position="201"/>
        <end position="367"/>
    </location>
</feature>
<dbReference type="PANTHER" id="PTHR30486:SF6">
    <property type="entry name" value="TYPE IV PILUS RETRACTATION ATPASE PILT"/>
    <property type="match status" value="1"/>
</dbReference>
<dbReference type="Proteomes" id="UP000439965">
    <property type="component" value="Unassembled WGS sequence"/>
</dbReference>
<dbReference type="Gene3D" id="3.30.450.380">
    <property type="match status" value="1"/>
</dbReference>
<gene>
    <name evidence="3" type="ORF">GTI89_14150</name>
</gene>
<comment type="similarity">
    <text evidence="1">Belongs to the GSP E family.</text>
</comment>
<dbReference type="Pfam" id="PF00437">
    <property type="entry name" value="T2SSE"/>
    <property type="match status" value="1"/>
</dbReference>
<sequence>MVIIREKKAIFKDEKDVLRNVRNLVTTNQFRHIPSVTEEERDDYLEKLVEDSRVEVIRDDLVEHYPDEVMRAFTSKASREKLTKLVQEEQRFGKDDEGQKKAAYVVNEIVGFEFIDRLLLHDESITDIGWNSTFLTVESADQLRIYTAEQLQLTDPEKTVFRIVKKFADAVGKPFTRNDPILDSVSGNLRLNAMHQVISPTGTTMSLRVSRPGLALTEETFVDFAPSFVLEFLKIIMKAGSMSVIGGETGSGKTELIKMMLSFVPKKDRIFMIEDVPETRIKELLPDHDIFSLVTGNIVTISDLVQAALRNYPKWIVPSETRGSEAYEMIQAARTNHSGLTSIHSTNCRAHPRRLVTMSSMGYKINEEAVTEDILTFFDFGFQIKTAYIEIDSENLIFKKIRYLSEIVEYSVKNTATTLFKQVLNNGQFYVTTGQLSDQYKEKLAERFLSFDFPEMTNEKINKSEELEQILQKAVAEFANQSTSDGS</sequence>
<dbReference type="InterPro" id="IPR027417">
    <property type="entry name" value="P-loop_NTPase"/>
</dbReference>